<dbReference type="PANTHER" id="PTHR34070:SF1">
    <property type="entry name" value="DNA ALKYLATION REPAIR PROTEIN"/>
    <property type="match status" value="1"/>
</dbReference>
<evidence type="ECO:0000313" key="2">
    <source>
        <dbReference type="Proteomes" id="UP001447842"/>
    </source>
</evidence>
<organism evidence="1 2">
    <name type="scientific">Sulfurimonas diazotrophicus</name>
    <dbReference type="NCBI Taxonomy" id="3131939"/>
    <lineage>
        <taxon>Bacteria</taxon>
        <taxon>Pseudomonadati</taxon>
        <taxon>Campylobacterota</taxon>
        <taxon>Epsilonproteobacteria</taxon>
        <taxon>Campylobacterales</taxon>
        <taxon>Sulfurimonadaceae</taxon>
        <taxon>Sulfurimonas</taxon>
    </lineage>
</organism>
<evidence type="ECO:0000313" key="1">
    <source>
        <dbReference type="EMBL" id="XAU14067.1"/>
    </source>
</evidence>
<reference evidence="1 2" key="1">
    <citation type="submission" date="2024-03" db="EMBL/GenBank/DDBJ databases">
        <title>Sulfurimonas sp. HSL3-1.</title>
        <authorList>
            <person name="Wang S."/>
        </authorList>
    </citation>
    <scope>NUCLEOTIDE SEQUENCE [LARGE SCALE GENOMIC DNA]</scope>
    <source>
        <strain evidence="1 2">HSL3-1</strain>
    </source>
</reference>
<dbReference type="SUPFAM" id="SSF48371">
    <property type="entry name" value="ARM repeat"/>
    <property type="match status" value="1"/>
</dbReference>
<dbReference type="Gene3D" id="1.25.10.90">
    <property type="match status" value="1"/>
</dbReference>
<name>A0ABZ3H6P8_9BACT</name>
<dbReference type="InterPro" id="IPR014825">
    <property type="entry name" value="DNA_alkylation"/>
</dbReference>
<accession>A0ABZ3H6P8</accession>
<protein>
    <submittedName>
        <fullName evidence="1">DNA alkylation repair protein</fullName>
    </submittedName>
</protein>
<dbReference type="Proteomes" id="UP001447842">
    <property type="component" value="Chromosome"/>
</dbReference>
<dbReference type="EMBL" id="CP147920">
    <property type="protein sequence ID" value="XAU14067.1"/>
    <property type="molecule type" value="Genomic_DNA"/>
</dbReference>
<proteinExistence type="predicted"/>
<dbReference type="PANTHER" id="PTHR34070">
    <property type="entry name" value="ARMADILLO-TYPE FOLD"/>
    <property type="match status" value="1"/>
</dbReference>
<dbReference type="Pfam" id="PF08713">
    <property type="entry name" value="DNA_alkylation"/>
    <property type="match status" value="1"/>
</dbReference>
<gene>
    <name evidence="1" type="ORF">WCY31_07335</name>
</gene>
<dbReference type="InterPro" id="IPR016024">
    <property type="entry name" value="ARM-type_fold"/>
</dbReference>
<dbReference type="RefSeq" id="WP_345971892.1">
    <property type="nucleotide sequence ID" value="NZ_CP147920.1"/>
</dbReference>
<dbReference type="CDD" id="cd06561">
    <property type="entry name" value="AlkD_like"/>
    <property type="match status" value="1"/>
</dbReference>
<sequence length="234" mass="26905">MTSETISETLKNLGDPDIAEHSQRFFKTGEGEYGAGDRFLGVRVPVLRKQVAAFRAAPLPEVKKLLHSPYHEERLFALLLMVAKYERGDAAEKEAVYNCYMANTASINNWDLVDSSAPYIVGEYLIARDKAILYTFARSESLWERRIAIMATFYFIRKGRFDTALEIAELLLADTHDLIHKAVGWMLREVGNRDPDRERAFLASRYKSMPRTMLRYAIEKFPEPERKAYLKGEV</sequence>
<keyword evidence="2" id="KW-1185">Reference proteome</keyword>